<dbReference type="WBParaSite" id="nRc.2.0.1.t22333-RA">
    <property type="protein sequence ID" value="nRc.2.0.1.t22333-RA"/>
    <property type="gene ID" value="nRc.2.0.1.g22333"/>
</dbReference>
<evidence type="ECO:0000313" key="1">
    <source>
        <dbReference type="Proteomes" id="UP000887565"/>
    </source>
</evidence>
<proteinExistence type="predicted"/>
<keyword evidence="1" id="KW-1185">Reference proteome</keyword>
<accession>A0A915J786</accession>
<protein>
    <submittedName>
        <fullName evidence="2">Uncharacterized protein</fullName>
    </submittedName>
</protein>
<dbReference type="Proteomes" id="UP000887565">
    <property type="component" value="Unplaced"/>
</dbReference>
<reference evidence="2" key="1">
    <citation type="submission" date="2022-11" db="UniProtKB">
        <authorList>
            <consortium name="WormBaseParasite"/>
        </authorList>
    </citation>
    <scope>IDENTIFICATION</scope>
</reference>
<name>A0A915J786_ROMCU</name>
<sequence length="17" mass="2211">MTRRMKSTKIIYRRKKN</sequence>
<evidence type="ECO:0000313" key="2">
    <source>
        <dbReference type="WBParaSite" id="nRc.2.0.1.t22333-RA"/>
    </source>
</evidence>
<dbReference type="AlphaFoldDB" id="A0A915J786"/>
<organism evidence="1 2">
    <name type="scientific">Romanomermis culicivorax</name>
    <name type="common">Nematode worm</name>
    <dbReference type="NCBI Taxonomy" id="13658"/>
    <lineage>
        <taxon>Eukaryota</taxon>
        <taxon>Metazoa</taxon>
        <taxon>Ecdysozoa</taxon>
        <taxon>Nematoda</taxon>
        <taxon>Enoplea</taxon>
        <taxon>Dorylaimia</taxon>
        <taxon>Mermithida</taxon>
        <taxon>Mermithoidea</taxon>
        <taxon>Mermithidae</taxon>
        <taxon>Romanomermis</taxon>
    </lineage>
</organism>